<dbReference type="EC" id="2.7.13.3" evidence="2"/>
<keyword evidence="6" id="KW-0418">Kinase</keyword>
<keyword evidence="14" id="KW-1185">Reference proteome</keyword>
<evidence type="ECO:0000256" key="10">
    <source>
        <dbReference type="SAM" id="Coils"/>
    </source>
</evidence>
<evidence type="ECO:0000256" key="9">
    <source>
        <dbReference type="PROSITE-ProRule" id="PRU00169"/>
    </source>
</evidence>
<dbReference type="CDD" id="cd00156">
    <property type="entry name" value="REC"/>
    <property type="match status" value="1"/>
</dbReference>
<accession>A0A511X9U6</accession>
<keyword evidence="3 9" id="KW-0597">Phosphoprotein</keyword>
<keyword evidence="4" id="KW-0808">Transferase</keyword>
<dbReference type="EMBL" id="BJYF01000007">
    <property type="protein sequence ID" value="GEN59702.1"/>
    <property type="molecule type" value="Genomic_DNA"/>
</dbReference>
<evidence type="ECO:0000256" key="6">
    <source>
        <dbReference type="ARBA" id="ARBA00022777"/>
    </source>
</evidence>
<name>A0A511X9U6_9PROT</name>
<keyword evidence="7" id="KW-0067">ATP-binding</keyword>
<dbReference type="SMART" id="SM00448">
    <property type="entry name" value="REC"/>
    <property type="match status" value="1"/>
</dbReference>
<dbReference type="CDD" id="cd00082">
    <property type="entry name" value="HisKA"/>
    <property type="match status" value="1"/>
</dbReference>
<dbReference type="GO" id="GO:0005524">
    <property type="term" value="F:ATP binding"/>
    <property type="evidence" value="ECO:0007669"/>
    <property type="project" value="UniProtKB-KW"/>
</dbReference>
<dbReference type="STRING" id="1120919.GCA_000429165_01311"/>
<protein>
    <recommendedName>
        <fullName evidence="2">histidine kinase</fullName>
        <ecNumber evidence="2">2.7.13.3</ecNumber>
    </recommendedName>
</protein>
<organism evidence="13 14">
    <name type="scientific">Acetobacter nitrogenifigens DSM 23921 = NBRC 105050</name>
    <dbReference type="NCBI Taxonomy" id="1120919"/>
    <lineage>
        <taxon>Bacteria</taxon>
        <taxon>Pseudomonadati</taxon>
        <taxon>Pseudomonadota</taxon>
        <taxon>Alphaproteobacteria</taxon>
        <taxon>Acetobacterales</taxon>
        <taxon>Acetobacteraceae</taxon>
        <taxon>Acetobacter</taxon>
    </lineage>
</organism>
<comment type="catalytic activity">
    <reaction evidence="1">
        <text>ATP + protein L-histidine = ADP + protein N-phospho-L-histidine.</text>
        <dbReference type="EC" id="2.7.13.3"/>
    </reaction>
</comment>
<evidence type="ECO:0000256" key="3">
    <source>
        <dbReference type="ARBA" id="ARBA00022553"/>
    </source>
</evidence>
<dbReference type="RefSeq" id="WP_246789352.1">
    <property type="nucleotide sequence ID" value="NZ_AUBI01000003.1"/>
</dbReference>
<dbReference type="InterPro" id="IPR005467">
    <property type="entry name" value="His_kinase_dom"/>
</dbReference>
<dbReference type="InterPro" id="IPR036890">
    <property type="entry name" value="HATPase_C_sf"/>
</dbReference>
<evidence type="ECO:0000313" key="14">
    <source>
        <dbReference type="Proteomes" id="UP000321635"/>
    </source>
</evidence>
<evidence type="ECO:0000256" key="1">
    <source>
        <dbReference type="ARBA" id="ARBA00000085"/>
    </source>
</evidence>
<dbReference type="InterPro" id="IPR004358">
    <property type="entry name" value="Sig_transdc_His_kin-like_C"/>
</dbReference>
<dbReference type="Gene3D" id="1.10.287.130">
    <property type="match status" value="1"/>
</dbReference>
<dbReference type="InterPro" id="IPR036097">
    <property type="entry name" value="HisK_dim/P_sf"/>
</dbReference>
<feature type="modified residue" description="4-aspartylphosphate" evidence="9">
    <location>
        <position position="56"/>
    </location>
</feature>
<feature type="coiled-coil region" evidence="10">
    <location>
        <begin position="355"/>
        <end position="382"/>
    </location>
</feature>
<dbReference type="SUPFAM" id="SSF52172">
    <property type="entry name" value="CheY-like"/>
    <property type="match status" value="2"/>
</dbReference>
<evidence type="ECO:0000259" key="12">
    <source>
        <dbReference type="PROSITE" id="PS50110"/>
    </source>
</evidence>
<feature type="domain" description="Response regulatory" evidence="12">
    <location>
        <begin position="7"/>
        <end position="123"/>
    </location>
</feature>
<comment type="caution">
    <text evidence="13">The sequence shown here is derived from an EMBL/GenBank/DDBJ whole genome shotgun (WGS) entry which is preliminary data.</text>
</comment>
<feature type="domain" description="Histidine kinase" evidence="11">
    <location>
        <begin position="398"/>
        <end position="647"/>
    </location>
</feature>
<dbReference type="PROSITE" id="PS50109">
    <property type="entry name" value="HIS_KIN"/>
    <property type="match status" value="1"/>
</dbReference>
<evidence type="ECO:0000256" key="2">
    <source>
        <dbReference type="ARBA" id="ARBA00012438"/>
    </source>
</evidence>
<dbReference type="GO" id="GO:0000155">
    <property type="term" value="F:phosphorelay sensor kinase activity"/>
    <property type="evidence" value="ECO:0007669"/>
    <property type="project" value="InterPro"/>
</dbReference>
<evidence type="ECO:0000256" key="5">
    <source>
        <dbReference type="ARBA" id="ARBA00022741"/>
    </source>
</evidence>
<dbReference type="SMART" id="SM00387">
    <property type="entry name" value="HATPase_c"/>
    <property type="match status" value="1"/>
</dbReference>
<proteinExistence type="predicted"/>
<evidence type="ECO:0000259" key="11">
    <source>
        <dbReference type="PROSITE" id="PS50109"/>
    </source>
</evidence>
<evidence type="ECO:0000256" key="4">
    <source>
        <dbReference type="ARBA" id="ARBA00022679"/>
    </source>
</evidence>
<dbReference type="InterPro" id="IPR001789">
    <property type="entry name" value="Sig_transdc_resp-reg_receiver"/>
</dbReference>
<evidence type="ECO:0000313" key="13">
    <source>
        <dbReference type="EMBL" id="GEN59702.1"/>
    </source>
</evidence>
<dbReference type="PRINTS" id="PR00344">
    <property type="entry name" value="BCTRLSENSOR"/>
</dbReference>
<dbReference type="InterPro" id="IPR011006">
    <property type="entry name" value="CheY-like_superfamily"/>
</dbReference>
<keyword evidence="10" id="KW-0175">Coiled coil</keyword>
<keyword evidence="8" id="KW-0902">Two-component regulatory system</keyword>
<dbReference type="PROSITE" id="PS50110">
    <property type="entry name" value="RESPONSE_REGULATORY"/>
    <property type="match status" value="1"/>
</dbReference>
<dbReference type="AlphaFoldDB" id="A0A511X9U6"/>
<dbReference type="Pfam" id="PF00072">
    <property type="entry name" value="Response_reg"/>
    <property type="match status" value="1"/>
</dbReference>
<reference evidence="13 14" key="1">
    <citation type="submission" date="2019-07" db="EMBL/GenBank/DDBJ databases">
        <title>Whole genome shotgun sequence of Acetobacter nitrogenifigens NBRC 105050.</title>
        <authorList>
            <person name="Hosoyama A."/>
            <person name="Uohara A."/>
            <person name="Ohji S."/>
            <person name="Ichikawa N."/>
        </authorList>
    </citation>
    <scope>NUCLEOTIDE SEQUENCE [LARGE SCALE GENOMIC DNA]</scope>
    <source>
        <strain evidence="13 14">NBRC 105050</strain>
    </source>
</reference>
<dbReference type="SMART" id="SM00388">
    <property type="entry name" value="HisKA"/>
    <property type="match status" value="1"/>
</dbReference>
<evidence type="ECO:0000256" key="7">
    <source>
        <dbReference type="ARBA" id="ARBA00022840"/>
    </source>
</evidence>
<evidence type="ECO:0000256" key="8">
    <source>
        <dbReference type="ARBA" id="ARBA00023012"/>
    </source>
</evidence>
<dbReference type="InterPro" id="IPR003661">
    <property type="entry name" value="HisK_dim/P_dom"/>
</dbReference>
<dbReference type="PANTHER" id="PTHR43065:SF10">
    <property type="entry name" value="PEROXIDE STRESS-ACTIVATED HISTIDINE KINASE MAK3"/>
    <property type="match status" value="1"/>
</dbReference>
<dbReference type="Gene3D" id="3.30.565.10">
    <property type="entry name" value="Histidine kinase-like ATPase, C-terminal domain"/>
    <property type="match status" value="1"/>
</dbReference>
<dbReference type="Proteomes" id="UP000321635">
    <property type="component" value="Unassembled WGS sequence"/>
</dbReference>
<dbReference type="Pfam" id="PF02518">
    <property type="entry name" value="HATPase_c"/>
    <property type="match status" value="1"/>
</dbReference>
<sequence>MKHEAPRLLLVENAATQGLRIGRMLEAYGFEIESVQSGEAALDSLDAWIPFLVVTDFRLPGMDGGQMARQLRLNAATRAVPVLMLTDGHDPKLEREVLLAGIDACVPRSADTSLLAFRIRALLREHPTSQTPSRGMFRRPAVAVATGPGGALMAWGPQALHVTRSSMERLNPHNASMATLAGLGKPGGDAAHAAEGDPQGLNDPIVHPSAAFGRLPVIRLLHGDGMEAMALDNAALASPDLWIDTVDCVIVDLTCPTFDGLALCRSLDARRNARVGGGAPTRLLGFGGGSRSEGDHASDAYAAGVDDLVGADIDVDFLLLHVRALLRRKVLQDESRRSEAERAAREAAMQGARAKAALAEALEQANTELAAANRKLIDAQTKLVQSAKMASLGELVAGIAHEFNNPLAFVLAHEDTVARNLEKAISALAQDNAGEARVLLDKSRDRLGASSVGLGRMRDLVSSLRHFSRLDQGVFMDVNMPEAIGTVLSLLGPKLGDDIVVECAYGAPPVLRCQTALAHQVVMNVISNAVDAFEAEGGALGGVPRIRIETALCPANDVVVAGSVSRLITDWAGDAYVITVCDNGPGVPPFMRERVFEPFFTTKPVGVGTGLGLATAYGVVQAHGGGIEVGVSPEGGACFTIAVPYRGPGSLDDQPQHTVTAATRATEGETGSMEVRHERA</sequence>
<dbReference type="SUPFAM" id="SSF47384">
    <property type="entry name" value="Homodimeric domain of signal transducing histidine kinase"/>
    <property type="match status" value="1"/>
</dbReference>
<dbReference type="PANTHER" id="PTHR43065">
    <property type="entry name" value="SENSOR HISTIDINE KINASE"/>
    <property type="match status" value="1"/>
</dbReference>
<dbReference type="SUPFAM" id="SSF55874">
    <property type="entry name" value="ATPase domain of HSP90 chaperone/DNA topoisomerase II/histidine kinase"/>
    <property type="match status" value="1"/>
</dbReference>
<gene>
    <name evidence="13" type="ORF">ANI02nite_15860</name>
</gene>
<dbReference type="Gene3D" id="3.40.50.2300">
    <property type="match status" value="2"/>
</dbReference>
<dbReference type="InterPro" id="IPR003594">
    <property type="entry name" value="HATPase_dom"/>
</dbReference>
<keyword evidence="5" id="KW-0547">Nucleotide-binding</keyword>